<gene>
    <name evidence="1" type="ORF">COU81_04000</name>
</gene>
<accession>A0A2M8KD35</accession>
<dbReference type="NCBIfam" id="TIGR02436">
    <property type="entry name" value="four helix bundle protein"/>
    <property type="match status" value="1"/>
</dbReference>
<dbReference type="CDD" id="cd16377">
    <property type="entry name" value="23S_rRNA_IVP_like"/>
    <property type="match status" value="1"/>
</dbReference>
<evidence type="ECO:0000313" key="1">
    <source>
        <dbReference type="EMBL" id="PJE57830.1"/>
    </source>
</evidence>
<dbReference type="PANTHER" id="PTHR38471:SF2">
    <property type="entry name" value="FOUR HELIX BUNDLE PROTEIN"/>
    <property type="match status" value="1"/>
</dbReference>
<dbReference type="Gene3D" id="1.20.1440.60">
    <property type="entry name" value="23S rRNA-intervening sequence"/>
    <property type="match status" value="1"/>
</dbReference>
<evidence type="ECO:0008006" key="3">
    <source>
        <dbReference type="Google" id="ProtNLM"/>
    </source>
</evidence>
<comment type="caution">
    <text evidence="1">The sequence shown here is derived from an EMBL/GenBank/DDBJ whole genome shotgun (WGS) entry which is preliminary data.</text>
</comment>
<dbReference type="InterPro" id="IPR036583">
    <property type="entry name" value="23S_rRNA_IVS_sf"/>
</dbReference>
<dbReference type="Proteomes" id="UP000231450">
    <property type="component" value="Unassembled WGS sequence"/>
</dbReference>
<proteinExistence type="predicted"/>
<dbReference type="SUPFAM" id="SSF158446">
    <property type="entry name" value="IVS-encoded protein-like"/>
    <property type="match status" value="1"/>
</dbReference>
<dbReference type="EMBL" id="PFDW01000077">
    <property type="protein sequence ID" value="PJE57830.1"/>
    <property type="molecule type" value="Genomic_DNA"/>
</dbReference>
<sequence length="121" mass="14422">MNDFQLKLKTVIDEYVNFIYQITKDFPKEEIYGSTSQIKRSSLSIILNYIEGYARYKPLVRLNFLEIAYGSLMESDYLLDFSRKQMFITENNYNQCKKYTREIGAMLWTETSNLRNSLHTN</sequence>
<protein>
    <recommendedName>
        <fullName evidence="3">Four helix bundle protein</fullName>
    </recommendedName>
</protein>
<dbReference type="AlphaFoldDB" id="A0A2M8KD35"/>
<evidence type="ECO:0000313" key="2">
    <source>
        <dbReference type="Proteomes" id="UP000231450"/>
    </source>
</evidence>
<dbReference type="Pfam" id="PF05635">
    <property type="entry name" value="23S_rRNA_IVP"/>
    <property type="match status" value="1"/>
</dbReference>
<dbReference type="PANTHER" id="PTHR38471">
    <property type="entry name" value="FOUR HELIX BUNDLE PROTEIN"/>
    <property type="match status" value="1"/>
</dbReference>
<organism evidence="1 2">
    <name type="scientific">Candidatus Portnoybacteria bacterium CG10_big_fil_rev_8_21_14_0_10_36_7</name>
    <dbReference type="NCBI Taxonomy" id="1974812"/>
    <lineage>
        <taxon>Bacteria</taxon>
        <taxon>Candidatus Portnoyibacteriota</taxon>
    </lineage>
</organism>
<dbReference type="InterPro" id="IPR012657">
    <property type="entry name" value="23S_rRNA-intervening_sequence"/>
</dbReference>
<reference evidence="2" key="1">
    <citation type="submission" date="2017-09" db="EMBL/GenBank/DDBJ databases">
        <title>Depth-based differentiation of microbial function through sediment-hosted aquifers and enrichment of novel symbionts in the deep terrestrial subsurface.</title>
        <authorList>
            <person name="Probst A.J."/>
            <person name="Ladd B."/>
            <person name="Jarett J.K."/>
            <person name="Geller-Mcgrath D.E."/>
            <person name="Sieber C.M.K."/>
            <person name="Emerson J.B."/>
            <person name="Anantharaman K."/>
            <person name="Thomas B.C."/>
            <person name="Malmstrom R."/>
            <person name="Stieglmeier M."/>
            <person name="Klingl A."/>
            <person name="Woyke T."/>
            <person name="Ryan C.M."/>
            <person name="Banfield J.F."/>
        </authorList>
    </citation>
    <scope>NUCLEOTIDE SEQUENCE [LARGE SCALE GENOMIC DNA]</scope>
</reference>
<name>A0A2M8KD35_9BACT</name>